<dbReference type="AlphaFoldDB" id="A0A6I4MS51"/>
<evidence type="ECO:0000313" key="5">
    <source>
        <dbReference type="EMBL" id="MWA05559.1"/>
    </source>
</evidence>
<keyword evidence="1 3" id="KW-0853">WD repeat</keyword>
<comment type="caution">
    <text evidence="5">The sequence shown here is derived from an EMBL/GenBank/DDBJ whole genome shotgun (WGS) entry which is preliminary data.</text>
</comment>
<accession>A0A6I4MS51</accession>
<protein>
    <submittedName>
        <fullName evidence="5">Uncharacterized protein</fullName>
    </submittedName>
</protein>
<reference evidence="5" key="1">
    <citation type="submission" date="2019-12" db="EMBL/GenBank/DDBJ databases">
        <title>Actinomadura physcomitrii sp. nov., a novel actinomycete isolated from moss [Physcomitrium sphaericum (Ludw) Fuernr].</title>
        <authorList>
            <person name="Zhuang X."/>
        </authorList>
    </citation>
    <scope>NUCLEOTIDE SEQUENCE [LARGE SCALE GENOMIC DNA]</scope>
    <source>
        <strain evidence="5">LD22</strain>
    </source>
</reference>
<keyword evidence="6" id="KW-1185">Reference proteome</keyword>
<proteinExistence type="predicted"/>
<dbReference type="InterPro" id="IPR019775">
    <property type="entry name" value="WD40_repeat_CS"/>
</dbReference>
<evidence type="ECO:0000256" key="3">
    <source>
        <dbReference type="PROSITE-ProRule" id="PRU00221"/>
    </source>
</evidence>
<evidence type="ECO:0000256" key="1">
    <source>
        <dbReference type="ARBA" id="ARBA00022574"/>
    </source>
</evidence>
<organism evidence="5 6">
    <name type="scientific">Actinomadura physcomitrii</name>
    <dbReference type="NCBI Taxonomy" id="2650748"/>
    <lineage>
        <taxon>Bacteria</taxon>
        <taxon>Bacillati</taxon>
        <taxon>Actinomycetota</taxon>
        <taxon>Actinomycetes</taxon>
        <taxon>Streptosporangiales</taxon>
        <taxon>Thermomonosporaceae</taxon>
        <taxon>Actinomadura</taxon>
    </lineage>
</organism>
<dbReference type="RefSeq" id="WP_151597996.1">
    <property type="nucleotide sequence ID" value="NZ_WBMS02000039.1"/>
</dbReference>
<dbReference type="InterPro" id="IPR015943">
    <property type="entry name" value="WD40/YVTN_repeat-like_dom_sf"/>
</dbReference>
<feature type="repeat" description="WD" evidence="3">
    <location>
        <begin position="67"/>
        <end position="108"/>
    </location>
</feature>
<dbReference type="PROSITE" id="PS50082">
    <property type="entry name" value="WD_REPEATS_2"/>
    <property type="match status" value="1"/>
</dbReference>
<name>A0A6I4MS51_9ACTN</name>
<dbReference type="InterPro" id="IPR036322">
    <property type="entry name" value="WD40_repeat_dom_sf"/>
</dbReference>
<sequence length="141" mass="15967">MTLEWARSCPDLSAAEQAFLDAAVQARDREIEEAEQRRKAETEARIERERAEDRHRADQAELARVQAERAAKQIVALALSPDQRRLATSARDGSTWVWDLRRRTPLLSLTDPIPGQEINGVAFVDEMHLVTATNYAVRFIG</sequence>
<dbReference type="EMBL" id="WBMS02000039">
    <property type="protein sequence ID" value="MWA05559.1"/>
    <property type="molecule type" value="Genomic_DNA"/>
</dbReference>
<evidence type="ECO:0000256" key="4">
    <source>
        <dbReference type="SAM" id="MobiDB-lite"/>
    </source>
</evidence>
<evidence type="ECO:0000256" key="2">
    <source>
        <dbReference type="ARBA" id="ARBA00022737"/>
    </source>
</evidence>
<dbReference type="PROSITE" id="PS00678">
    <property type="entry name" value="WD_REPEATS_1"/>
    <property type="match status" value="1"/>
</dbReference>
<dbReference type="Gene3D" id="2.130.10.10">
    <property type="entry name" value="YVTN repeat-like/Quinoprotein amine dehydrogenase"/>
    <property type="match status" value="1"/>
</dbReference>
<dbReference type="SUPFAM" id="SSF50978">
    <property type="entry name" value="WD40 repeat-like"/>
    <property type="match status" value="1"/>
</dbReference>
<dbReference type="InterPro" id="IPR001680">
    <property type="entry name" value="WD40_rpt"/>
</dbReference>
<feature type="region of interest" description="Disordered" evidence="4">
    <location>
        <begin position="33"/>
        <end position="63"/>
    </location>
</feature>
<dbReference type="Proteomes" id="UP000462055">
    <property type="component" value="Unassembled WGS sequence"/>
</dbReference>
<evidence type="ECO:0000313" key="6">
    <source>
        <dbReference type="Proteomes" id="UP000462055"/>
    </source>
</evidence>
<gene>
    <name evidence="5" type="ORF">F8568_035395</name>
</gene>
<keyword evidence="2" id="KW-0677">Repeat</keyword>